<organism evidence="2">
    <name type="scientific">uncultured Caudovirales phage</name>
    <dbReference type="NCBI Taxonomy" id="2100421"/>
    <lineage>
        <taxon>Viruses</taxon>
        <taxon>Duplodnaviria</taxon>
        <taxon>Heunggongvirae</taxon>
        <taxon>Uroviricota</taxon>
        <taxon>Caudoviricetes</taxon>
        <taxon>Peduoviridae</taxon>
        <taxon>Maltschvirus</taxon>
        <taxon>Maltschvirus maltsch</taxon>
    </lineage>
</organism>
<protein>
    <submittedName>
        <fullName evidence="2">Uncharacterized protein</fullName>
    </submittedName>
</protein>
<evidence type="ECO:0000256" key="1">
    <source>
        <dbReference type="SAM" id="MobiDB-lite"/>
    </source>
</evidence>
<dbReference type="EMBL" id="LR797828">
    <property type="protein sequence ID" value="CAB4242151.1"/>
    <property type="molecule type" value="Genomic_DNA"/>
</dbReference>
<feature type="compositionally biased region" description="Polar residues" evidence="1">
    <location>
        <begin position="1"/>
        <end position="15"/>
    </location>
</feature>
<reference evidence="2" key="1">
    <citation type="submission" date="2020-05" db="EMBL/GenBank/DDBJ databases">
        <authorList>
            <person name="Chiriac C."/>
            <person name="Salcher M."/>
            <person name="Ghai R."/>
            <person name="Kavagutti S V."/>
        </authorList>
    </citation>
    <scope>NUCLEOTIDE SEQUENCE</scope>
</reference>
<dbReference type="EMBL" id="LR798212">
    <property type="protein sequence ID" value="CAB5187142.1"/>
    <property type="molecule type" value="Genomic_DNA"/>
</dbReference>
<accession>A0A6J5TB49</accession>
<proteinExistence type="predicted"/>
<feature type="region of interest" description="Disordered" evidence="1">
    <location>
        <begin position="1"/>
        <end position="21"/>
    </location>
</feature>
<name>A0A6J5TB49_9CAUD</name>
<sequence>MPEFTFTSPSGQKFSVTGPEGATKEQAFEKFKSMKPELFGAAPVEPAASGVAAPAPETKPRQTSALKYVGETLSNAPGDVAHMAKGLYDVATSPVQTAKGLFNLGYGAGAKIAEPAAEAYLNFMGRGPAQGVPLPANALAETRAAQAPADAALQGIQNKYGSLDKFAETFKKQPVSTLADLSMLLGGGGGLAKAGGLAETGRVLTTAGEVINPLAPLMRGAGYVAQAPIKGAQGVINYLNPQKTAILGAVGDRGETIVNALRANENMPGSMLTAGPAASGVGSPEFARFTGELAAKAPETYSAIEAQNTAARQAQLARVAEMTTQGEQATAAKLANVEQSTIGKTLIDAAKTAKNTIKTKIIEPAYTAAFKAAGDSKIDVSNVISKAEEILGQPLGDIKIPDMPDVVAKLAKLKPTAPKSEPPRGLRLDATPAPAATAATVTLEEADALRKAINKDVAAASAANTNPASATKLRDLRQLHDAIDAAIDSATKSGALPTKAKDIYDAAIALYRGPYVDRFKTGLNADITAKTIKNEEKINPSNVISQYLKDPRATDQLINLFKHNAKALDATKAGIESMYRDSVVKNGAVDPAAHAKFMTDYGQQLAALDQSTRMGIGAKLNEIGGRAEQLVKRRSLEDKLGKKVGEGSLPAGPQATAIQQKIADATQGLSKADLTSLAKMSQDLVKEAQQAQLAKTPNTLKSQLPPPMDAQINVLPSKIATVANYAFRKLANKVSEKQARALAEVFADPNAAADVIQKSLEWQARNAKLGAGAREITRKAAASPLTDPVAYNILSGAQSQNALSERKGRR</sequence>
<evidence type="ECO:0000313" key="3">
    <source>
        <dbReference type="EMBL" id="CAB5187142.1"/>
    </source>
</evidence>
<evidence type="ECO:0000313" key="2">
    <source>
        <dbReference type="EMBL" id="CAB4242151.1"/>
    </source>
</evidence>
<gene>
    <name evidence="3" type="ORF">UFOVP165_7</name>
    <name evidence="2" type="ORF">UFOVP72_36</name>
</gene>